<name>A0ABR2L9U3_9EUKA</name>
<dbReference type="InterPro" id="IPR011989">
    <property type="entry name" value="ARM-like"/>
</dbReference>
<reference evidence="1 2" key="1">
    <citation type="submission" date="2024-04" db="EMBL/GenBank/DDBJ databases">
        <title>Tritrichomonas musculus Genome.</title>
        <authorList>
            <person name="Alves-Ferreira E."/>
            <person name="Grigg M."/>
            <person name="Lorenzi H."/>
            <person name="Galac M."/>
        </authorList>
    </citation>
    <scope>NUCLEOTIDE SEQUENCE [LARGE SCALE GENOMIC DNA]</scope>
    <source>
        <strain evidence="1 2">EAF2021</strain>
    </source>
</reference>
<evidence type="ECO:0000313" key="2">
    <source>
        <dbReference type="Proteomes" id="UP001470230"/>
    </source>
</evidence>
<sequence>MDYYKIPDISSNSRTATFYDDDDQITKSSLSYLKEDDSQSIDNQIKCIYESWNKQDFEKLYKKLCFFSDRICHIDAKYIPDSITQFMEILFTIISFFSNENTCEDDQIILDVCFKILTNISFHSTLIPLIPQSMFDFCTSIFSKFSLLPNDDITLPSYSDCVIKILLNLTSCNDSCQGVKIRLTLDQIQRFYFNNCIDTSLKANCLEIFFNILKFSDIESNDFPISSVSNFVLNSINLIQNKREVEFLLKTFTLLVQNDSMSHILMTNQVFSIFINNCLQKPFLNKYLFNKKEITQIQIITLKIISMILNVDNYQFTFNVQAVVDLANDQNDLNLILTAFETLANFADSPEHVDLLLDCEALKIIYMRMEMGLIEMKEASTKVLANIFFYLSNKAIDAMVESDGVKWLTDKLFEIEEPNIIYVSLKGLYNFFTKIEGFSFKYNFDKIFNTSGLYDCLNHLQFQSDDQNVRDATLSLIEFFKNHFKNNPNNE</sequence>
<protein>
    <recommendedName>
        <fullName evidence="3">Armadillo repeat-containing domain-containing protein</fullName>
    </recommendedName>
</protein>
<dbReference type="Gene3D" id="1.25.10.10">
    <property type="entry name" value="Leucine-rich Repeat Variant"/>
    <property type="match status" value="1"/>
</dbReference>
<dbReference type="EMBL" id="JAPFFF010000001">
    <property type="protein sequence ID" value="KAK8900120.1"/>
    <property type="molecule type" value="Genomic_DNA"/>
</dbReference>
<organism evidence="1 2">
    <name type="scientific">Tritrichomonas musculus</name>
    <dbReference type="NCBI Taxonomy" id="1915356"/>
    <lineage>
        <taxon>Eukaryota</taxon>
        <taxon>Metamonada</taxon>
        <taxon>Parabasalia</taxon>
        <taxon>Tritrichomonadida</taxon>
        <taxon>Tritrichomonadidae</taxon>
        <taxon>Tritrichomonas</taxon>
    </lineage>
</organism>
<proteinExistence type="predicted"/>
<comment type="caution">
    <text evidence="1">The sequence shown here is derived from an EMBL/GenBank/DDBJ whole genome shotgun (WGS) entry which is preliminary data.</text>
</comment>
<gene>
    <name evidence="1" type="ORF">M9Y10_002443</name>
</gene>
<evidence type="ECO:0000313" key="1">
    <source>
        <dbReference type="EMBL" id="KAK8900120.1"/>
    </source>
</evidence>
<dbReference type="InterPro" id="IPR016024">
    <property type="entry name" value="ARM-type_fold"/>
</dbReference>
<accession>A0ABR2L9U3</accession>
<dbReference type="Proteomes" id="UP001470230">
    <property type="component" value="Unassembled WGS sequence"/>
</dbReference>
<dbReference type="SUPFAM" id="SSF48371">
    <property type="entry name" value="ARM repeat"/>
    <property type="match status" value="1"/>
</dbReference>
<keyword evidence="2" id="KW-1185">Reference proteome</keyword>
<evidence type="ECO:0008006" key="3">
    <source>
        <dbReference type="Google" id="ProtNLM"/>
    </source>
</evidence>